<keyword evidence="2" id="KW-0472">Membrane</keyword>
<dbReference type="EMBL" id="CAAALY010252337">
    <property type="protein sequence ID" value="VEL36485.1"/>
    <property type="molecule type" value="Genomic_DNA"/>
</dbReference>
<organism evidence="3 4">
    <name type="scientific">Protopolystoma xenopodis</name>
    <dbReference type="NCBI Taxonomy" id="117903"/>
    <lineage>
        <taxon>Eukaryota</taxon>
        <taxon>Metazoa</taxon>
        <taxon>Spiralia</taxon>
        <taxon>Lophotrochozoa</taxon>
        <taxon>Platyhelminthes</taxon>
        <taxon>Monogenea</taxon>
        <taxon>Polyopisthocotylea</taxon>
        <taxon>Polystomatidea</taxon>
        <taxon>Polystomatidae</taxon>
        <taxon>Protopolystoma</taxon>
    </lineage>
</organism>
<keyword evidence="2" id="KW-0812">Transmembrane</keyword>
<evidence type="ECO:0000256" key="1">
    <source>
        <dbReference type="SAM" id="MobiDB-lite"/>
    </source>
</evidence>
<accession>A0A448XHA8</accession>
<evidence type="ECO:0000256" key="2">
    <source>
        <dbReference type="SAM" id="Phobius"/>
    </source>
</evidence>
<dbReference type="OrthoDB" id="5874059at2759"/>
<feature type="region of interest" description="Disordered" evidence="1">
    <location>
        <begin position="131"/>
        <end position="150"/>
    </location>
</feature>
<sequence>MMAIFKQSSVIPLAKIATAPSRSLRLLWSVSTAVMVTGLVVCISLVVLQYTRHQTVFQLDYSGQNTEFDQMPGLTLCFAQRYTQALLQAAGVRHGWPLPSTDSILPWTYRDTMVALNAQIADLSTEAWQTGDPFRPQLRRPEQPRQKVKKGRGAVFHRLPRGQLSWHAKEAKTPIYRLFHNFSVIFKLQASQNPDDYRLSVTEQVRMK</sequence>
<name>A0A448XHA8_9PLAT</name>
<dbReference type="AlphaFoldDB" id="A0A448XHA8"/>
<comment type="caution">
    <text evidence="3">The sequence shown here is derived from an EMBL/GenBank/DDBJ whole genome shotgun (WGS) entry which is preliminary data.</text>
</comment>
<protein>
    <submittedName>
        <fullName evidence="3">Uncharacterized protein</fullName>
    </submittedName>
</protein>
<proteinExistence type="predicted"/>
<evidence type="ECO:0000313" key="4">
    <source>
        <dbReference type="Proteomes" id="UP000784294"/>
    </source>
</evidence>
<dbReference type="Proteomes" id="UP000784294">
    <property type="component" value="Unassembled WGS sequence"/>
</dbReference>
<gene>
    <name evidence="3" type="ORF">PXEA_LOCUS29925</name>
</gene>
<evidence type="ECO:0000313" key="3">
    <source>
        <dbReference type="EMBL" id="VEL36485.1"/>
    </source>
</evidence>
<reference evidence="3" key="1">
    <citation type="submission" date="2018-11" db="EMBL/GenBank/DDBJ databases">
        <authorList>
            <consortium name="Pathogen Informatics"/>
        </authorList>
    </citation>
    <scope>NUCLEOTIDE SEQUENCE</scope>
</reference>
<keyword evidence="4" id="KW-1185">Reference proteome</keyword>
<keyword evidence="2" id="KW-1133">Transmembrane helix</keyword>
<feature type="transmembrane region" description="Helical" evidence="2">
    <location>
        <begin position="26"/>
        <end position="48"/>
    </location>
</feature>